<dbReference type="AlphaFoldDB" id="A0AAD9V303"/>
<dbReference type="Gene3D" id="3.40.30.10">
    <property type="entry name" value="Glutaredoxin"/>
    <property type="match status" value="1"/>
</dbReference>
<name>A0AAD9V303_ACRCE</name>
<keyword evidence="2" id="KW-1185">Reference proteome</keyword>
<reference evidence="1" key="2">
    <citation type="journal article" date="2023" name="Science">
        <title>Genomic signatures of disease resistance in endangered staghorn corals.</title>
        <authorList>
            <person name="Vollmer S.V."/>
            <person name="Selwyn J.D."/>
            <person name="Despard B.A."/>
            <person name="Roesel C.L."/>
        </authorList>
    </citation>
    <scope>NUCLEOTIDE SEQUENCE</scope>
    <source>
        <strain evidence="1">K2</strain>
    </source>
</reference>
<sequence length="62" mass="6736">MSPKQRLMDLLVGGVNGKLVFSKLEKGGFPVFKEVVQVVLDCSQGSEPREVIEIAPNSCSLM</sequence>
<organism evidence="1 2">
    <name type="scientific">Acropora cervicornis</name>
    <name type="common">Staghorn coral</name>
    <dbReference type="NCBI Taxonomy" id="6130"/>
    <lineage>
        <taxon>Eukaryota</taxon>
        <taxon>Metazoa</taxon>
        <taxon>Cnidaria</taxon>
        <taxon>Anthozoa</taxon>
        <taxon>Hexacorallia</taxon>
        <taxon>Scleractinia</taxon>
        <taxon>Astrocoeniina</taxon>
        <taxon>Acroporidae</taxon>
        <taxon>Acropora</taxon>
    </lineage>
</organism>
<accession>A0AAD9V303</accession>
<dbReference type="EMBL" id="JARQWQ010000040">
    <property type="protein sequence ID" value="KAK2559368.1"/>
    <property type="molecule type" value="Genomic_DNA"/>
</dbReference>
<gene>
    <name evidence="1" type="ORF">P5673_017988</name>
</gene>
<evidence type="ECO:0000313" key="2">
    <source>
        <dbReference type="Proteomes" id="UP001249851"/>
    </source>
</evidence>
<evidence type="ECO:0000313" key="1">
    <source>
        <dbReference type="EMBL" id="KAK2559368.1"/>
    </source>
</evidence>
<dbReference type="Proteomes" id="UP001249851">
    <property type="component" value="Unassembled WGS sequence"/>
</dbReference>
<reference evidence="1" key="1">
    <citation type="journal article" date="2023" name="G3 (Bethesda)">
        <title>Whole genome assembly and annotation of the endangered Caribbean coral Acropora cervicornis.</title>
        <authorList>
            <person name="Selwyn J.D."/>
            <person name="Vollmer S.V."/>
        </authorList>
    </citation>
    <scope>NUCLEOTIDE SEQUENCE</scope>
    <source>
        <strain evidence="1">K2</strain>
    </source>
</reference>
<proteinExistence type="predicted"/>
<comment type="caution">
    <text evidence="1">The sequence shown here is derived from an EMBL/GenBank/DDBJ whole genome shotgun (WGS) entry which is preliminary data.</text>
</comment>
<protein>
    <submittedName>
        <fullName evidence="1">Uncharacterized protein</fullName>
    </submittedName>
</protein>